<feature type="region of interest" description="Disordered" evidence="1">
    <location>
        <begin position="1"/>
        <end position="24"/>
    </location>
</feature>
<dbReference type="Pfam" id="PF01585">
    <property type="entry name" value="G-patch"/>
    <property type="match status" value="1"/>
</dbReference>
<dbReference type="Proteomes" id="UP001152607">
    <property type="component" value="Unassembled WGS sequence"/>
</dbReference>
<dbReference type="GO" id="GO:0045292">
    <property type="term" value="P:mRNA cis splicing, via spliceosome"/>
    <property type="evidence" value="ECO:0007669"/>
    <property type="project" value="InterPro"/>
</dbReference>
<dbReference type="InterPro" id="IPR040052">
    <property type="entry name" value="RBM17"/>
</dbReference>
<comment type="caution">
    <text evidence="3">The sequence shown here is derived from an EMBL/GenBank/DDBJ whole genome shotgun (WGS) entry which is preliminary data.</text>
</comment>
<dbReference type="InterPro" id="IPR000467">
    <property type="entry name" value="G_patch_dom"/>
</dbReference>
<dbReference type="OrthoDB" id="5411533at2759"/>
<dbReference type="SUPFAM" id="SSF54928">
    <property type="entry name" value="RNA-binding domain, RBD"/>
    <property type="match status" value="1"/>
</dbReference>
<dbReference type="Gene3D" id="3.30.70.330">
    <property type="match status" value="1"/>
</dbReference>
<dbReference type="GO" id="GO:0003676">
    <property type="term" value="F:nucleic acid binding"/>
    <property type="evidence" value="ECO:0007669"/>
    <property type="project" value="InterPro"/>
</dbReference>
<feature type="compositionally biased region" description="Pro residues" evidence="1">
    <location>
        <begin position="267"/>
        <end position="279"/>
    </location>
</feature>
<evidence type="ECO:0000259" key="2">
    <source>
        <dbReference type="PROSITE" id="PS50174"/>
    </source>
</evidence>
<reference evidence="3" key="1">
    <citation type="submission" date="2023-01" db="EMBL/GenBank/DDBJ databases">
        <authorList>
            <person name="Van Ghelder C."/>
            <person name="Rancurel C."/>
        </authorList>
    </citation>
    <scope>NUCLEOTIDE SEQUENCE</scope>
    <source>
        <strain evidence="3">CNCM I-4278</strain>
    </source>
</reference>
<dbReference type="EMBL" id="CAOQHR010000008">
    <property type="protein sequence ID" value="CAI6338240.1"/>
    <property type="molecule type" value="Genomic_DNA"/>
</dbReference>
<proteinExistence type="predicted"/>
<dbReference type="PANTHER" id="PTHR13288:SF8">
    <property type="entry name" value="SPLICING FACTOR 45"/>
    <property type="match status" value="1"/>
</dbReference>
<gene>
    <name evidence="3" type="ORF">PDIGIT_LOCUS11367</name>
</gene>
<organism evidence="3 4">
    <name type="scientific">Periconia digitata</name>
    <dbReference type="NCBI Taxonomy" id="1303443"/>
    <lineage>
        <taxon>Eukaryota</taxon>
        <taxon>Fungi</taxon>
        <taxon>Dikarya</taxon>
        <taxon>Ascomycota</taxon>
        <taxon>Pezizomycotina</taxon>
        <taxon>Dothideomycetes</taxon>
        <taxon>Pleosporomycetidae</taxon>
        <taxon>Pleosporales</taxon>
        <taxon>Massarineae</taxon>
        <taxon>Periconiaceae</taxon>
        <taxon>Periconia</taxon>
    </lineage>
</organism>
<keyword evidence="4" id="KW-1185">Reference proteome</keyword>
<evidence type="ECO:0000313" key="3">
    <source>
        <dbReference type="EMBL" id="CAI6338240.1"/>
    </source>
</evidence>
<sequence>MASPPPEKSQGLPNPYAAKSLPNPYAHATVAESAPVRYSDEKAEPKKSTAFHNPHNIKRPVAKGAVTNKRPPMAPRPAVVSSDPAATATPNEQRSIDYWRSTADDDASTLEWRRREQQEQREKKKREKKLHKQFGYWYPEMPYKADKPSNLRAFRASGAYRERLQGFSSFLTQFRPTHSSEVSSDPIKPASSASSPASESHEVKPKPSFAPPASYDQDKPAANPSPVTEAASGEDASARRARLVQSLASPPPSHVAPLPSALAPVNSPQPPLPTQPTQPAPYSATISAPPIKYSHTISAPPVRYDVPSKQNQNAADRPAADERPAKKQKLTPAEAMMQKMGFIKGQGLGKNNDGITSHLYHKVRKGDSKQSVSKLNSFDNDDWNAKAKAQPVFDILGGVPVKQKEVARFGEDSCVIVAWGCVDDIDWEADAERSDGGIIQEMADVFNPKFGEVERFYINKDGKGQPVYIKFQSVFSALNAVNRFDEGYQFRGRNIRAQFYPEKKFETQAWDH</sequence>
<dbReference type="InterPro" id="IPR012677">
    <property type="entry name" value="Nucleotide-bd_a/b_plait_sf"/>
</dbReference>
<evidence type="ECO:0000313" key="4">
    <source>
        <dbReference type="Proteomes" id="UP001152607"/>
    </source>
</evidence>
<feature type="region of interest" description="Disordered" evidence="1">
    <location>
        <begin position="36"/>
        <end position="131"/>
    </location>
</feature>
<feature type="region of interest" description="Disordered" evidence="1">
    <location>
        <begin position="175"/>
        <end position="331"/>
    </location>
</feature>
<protein>
    <recommendedName>
        <fullName evidence="2">G-patch domain-containing protein</fullName>
    </recommendedName>
</protein>
<feature type="compositionally biased region" description="Basic and acidic residues" evidence="1">
    <location>
        <begin position="38"/>
        <end position="47"/>
    </location>
</feature>
<dbReference type="GO" id="GO:0071011">
    <property type="term" value="C:precatalytic spliceosome"/>
    <property type="evidence" value="ECO:0007669"/>
    <property type="project" value="TreeGrafter"/>
</dbReference>
<dbReference type="PROSITE" id="PS50174">
    <property type="entry name" value="G_PATCH"/>
    <property type="match status" value="1"/>
</dbReference>
<feature type="domain" description="G-patch" evidence="2">
    <location>
        <begin position="329"/>
        <end position="377"/>
    </location>
</feature>
<dbReference type="SMART" id="SM00443">
    <property type="entry name" value="G_patch"/>
    <property type="match status" value="1"/>
</dbReference>
<dbReference type="AlphaFoldDB" id="A0A9W4XRR1"/>
<feature type="compositionally biased region" description="Low complexity" evidence="1">
    <location>
        <begin position="183"/>
        <end position="198"/>
    </location>
</feature>
<feature type="compositionally biased region" description="Basic and acidic residues" evidence="1">
    <location>
        <begin position="111"/>
        <end position="122"/>
    </location>
</feature>
<accession>A0A9W4XRR1</accession>
<evidence type="ECO:0000256" key="1">
    <source>
        <dbReference type="SAM" id="MobiDB-lite"/>
    </source>
</evidence>
<name>A0A9W4XRR1_9PLEO</name>
<dbReference type="PANTHER" id="PTHR13288">
    <property type="entry name" value="SPLICING FACTOR 45 SPF45"/>
    <property type="match status" value="1"/>
</dbReference>
<dbReference type="InterPro" id="IPR035979">
    <property type="entry name" value="RBD_domain_sf"/>
</dbReference>